<evidence type="ECO:0000313" key="17">
    <source>
        <dbReference type="EMBL" id="BAM82878.1"/>
    </source>
</evidence>
<keyword evidence="8 14" id="KW-0274">FAD</keyword>
<dbReference type="EMBL" id="AP006501">
    <property type="protein sequence ID" value="BAM82878.1"/>
    <property type="molecule type" value="Genomic_DNA"/>
</dbReference>
<dbReference type="CDD" id="cd06183">
    <property type="entry name" value="cyt_b5_reduct_like"/>
    <property type="match status" value="1"/>
</dbReference>
<protein>
    <recommendedName>
        <fullName evidence="4">cytochrome-b5 reductase</fullName>
        <ecNumber evidence="4">1.6.2.2</ecNumber>
    </recommendedName>
</protein>
<dbReference type="SUPFAM" id="SSF52343">
    <property type="entry name" value="Ferredoxin reductase-like, C-terminal NADP-linked domain"/>
    <property type="match status" value="1"/>
</dbReference>
<dbReference type="FunFam" id="3.40.50.80:FF:000019">
    <property type="entry name" value="NADH-cytochrome b5 reductase"/>
    <property type="match status" value="1"/>
</dbReference>
<feature type="binding site" evidence="14">
    <location>
        <position position="105"/>
    </location>
    <ligand>
        <name>FAD</name>
        <dbReference type="ChEBI" id="CHEBI:57692"/>
    </ligand>
</feature>
<keyword evidence="6 15" id="KW-0812">Transmembrane</keyword>
<keyword evidence="11" id="KW-0520">NAD</keyword>
<evidence type="ECO:0000256" key="9">
    <source>
        <dbReference type="ARBA" id="ARBA00022989"/>
    </source>
</evidence>
<dbReference type="AlphaFoldDB" id="M1VM09"/>
<dbReference type="GO" id="GO:0090524">
    <property type="term" value="F:cytochrome-b5 reductase activity, acting on NADH"/>
    <property type="evidence" value="ECO:0007669"/>
    <property type="project" value="UniProtKB-EC"/>
</dbReference>
<feature type="binding site" evidence="14">
    <location>
        <position position="132"/>
    </location>
    <ligand>
        <name>FAD</name>
        <dbReference type="ChEBI" id="CHEBI:57692"/>
    </ligand>
</feature>
<dbReference type="RefSeq" id="XP_005538914.1">
    <property type="nucleotide sequence ID" value="XM_005538857.1"/>
</dbReference>
<evidence type="ECO:0000256" key="15">
    <source>
        <dbReference type="SAM" id="Phobius"/>
    </source>
</evidence>
<evidence type="ECO:0000256" key="1">
    <source>
        <dbReference type="ARBA" id="ARBA00001974"/>
    </source>
</evidence>
<accession>M1VM09</accession>
<dbReference type="InterPro" id="IPR039261">
    <property type="entry name" value="FNR_nucleotide-bd"/>
</dbReference>
<organism evidence="17 18">
    <name type="scientific">Cyanidioschyzon merolae (strain NIES-3377 / 10D)</name>
    <name type="common">Unicellular red alga</name>
    <dbReference type="NCBI Taxonomy" id="280699"/>
    <lineage>
        <taxon>Eukaryota</taxon>
        <taxon>Rhodophyta</taxon>
        <taxon>Bangiophyceae</taxon>
        <taxon>Cyanidiales</taxon>
        <taxon>Cyanidiaceae</taxon>
        <taxon>Cyanidioschyzon</taxon>
    </lineage>
</organism>
<evidence type="ECO:0000256" key="12">
    <source>
        <dbReference type="ARBA" id="ARBA00023128"/>
    </source>
</evidence>
<evidence type="ECO:0000256" key="5">
    <source>
        <dbReference type="ARBA" id="ARBA00022630"/>
    </source>
</evidence>
<comment type="subcellular location">
    <subcellularLocation>
        <location evidence="2">Mitochondrion outer membrane</location>
    </subcellularLocation>
</comment>
<dbReference type="SUPFAM" id="SSF63380">
    <property type="entry name" value="Riboflavin synthase domain-like"/>
    <property type="match status" value="1"/>
</dbReference>
<feature type="binding site" evidence="14">
    <location>
        <position position="175"/>
    </location>
    <ligand>
        <name>FAD</name>
        <dbReference type="ChEBI" id="CHEBI:57692"/>
    </ligand>
</feature>
<feature type="binding site" evidence="14">
    <location>
        <position position="104"/>
    </location>
    <ligand>
        <name>FAD</name>
        <dbReference type="ChEBI" id="CHEBI:57692"/>
    </ligand>
</feature>
<dbReference type="GeneID" id="16997378"/>
<evidence type="ECO:0000313" key="18">
    <source>
        <dbReference type="Proteomes" id="UP000007014"/>
    </source>
</evidence>
<dbReference type="Pfam" id="PF00175">
    <property type="entry name" value="NAD_binding_1"/>
    <property type="match status" value="1"/>
</dbReference>
<dbReference type="PROSITE" id="PS51384">
    <property type="entry name" value="FAD_FR"/>
    <property type="match status" value="1"/>
</dbReference>
<evidence type="ECO:0000256" key="3">
    <source>
        <dbReference type="ARBA" id="ARBA00006105"/>
    </source>
</evidence>
<dbReference type="InterPro" id="IPR008333">
    <property type="entry name" value="Cbr1-like_FAD-bd_dom"/>
</dbReference>
<dbReference type="FunFam" id="2.40.30.10:FF:000032">
    <property type="entry name" value="NADH-cytochrome b5 reductase"/>
    <property type="match status" value="1"/>
</dbReference>
<evidence type="ECO:0000256" key="10">
    <source>
        <dbReference type="ARBA" id="ARBA00023002"/>
    </source>
</evidence>
<sequence>MFTFLASSTIETNTSFASLVLVSVVVLASAWLWHRYSNRAGERAPALKPDTFTRFRLVAKTVVSHNTRLFRFALPFPDQLLGLPPGQHVVLRARVPDAEEPILRPYTPVSKPETRGYFELLVKVYPAPSGKMGRYLDALEPGRDFVEARGPSGTFSYQRNMVAELGMIAGGTGITPMWQLIQVILSDPSDKTRIKLIFANVKEEDILLRSAIDAAAAQYAERFTRFYVLNEPPAEWSMGIGFVTQEHIRSFIGLPDASKMVLICGPPPMNKAMREHLEALGYDKAAVFRF</sequence>
<comment type="similarity">
    <text evidence="3">Belongs to the flavoprotein pyridine nucleotide cytochrome reductase family.</text>
</comment>
<keyword evidence="12" id="KW-0496">Mitochondrion</keyword>
<evidence type="ECO:0000259" key="16">
    <source>
        <dbReference type="PROSITE" id="PS51384"/>
    </source>
</evidence>
<evidence type="ECO:0000256" key="14">
    <source>
        <dbReference type="PIRSR" id="PIRSR601834-1"/>
    </source>
</evidence>
<dbReference type="Gramene" id="CMS286CT">
    <property type="protein sequence ID" value="CMS286CT"/>
    <property type="gene ID" value="CMS286C"/>
</dbReference>
<feature type="binding site" evidence="14">
    <location>
        <position position="121"/>
    </location>
    <ligand>
        <name>FAD</name>
        <dbReference type="ChEBI" id="CHEBI:57692"/>
    </ligand>
</feature>
<dbReference type="InterPro" id="IPR001433">
    <property type="entry name" value="OxRdtase_FAD/NAD-bd"/>
</dbReference>
<keyword evidence="9 15" id="KW-1133">Transmembrane helix</keyword>
<dbReference type="Proteomes" id="UP000007014">
    <property type="component" value="Chromosome 19"/>
</dbReference>
<dbReference type="HOGENOM" id="CLU_003827_9_2_1"/>
<dbReference type="PANTHER" id="PTHR19370">
    <property type="entry name" value="NADH-CYTOCHROME B5 REDUCTASE"/>
    <property type="match status" value="1"/>
</dbReference>
<dbReference type="Gene3D" id="2.40.30.10">
    <property type="entry name" value="Translation factors"/>
    <property type="match status" value="1"/>
</dbReference>
<dbReference type="PRINTS" id="PR00406">
    <property type="entry name" value="CYTB5RDTASE"/>
</dbReference>
<reference evidence="17 18" key="2">
    <citation type="journal article" date="2007" name="BMC Biol.">
        <title>A 100%-complete sequence reveals unusually simple genomic features in the hot-spring red alga Cyanidioschyzon merolae.</title>
        <authorList>
            <person name="Nozaki H."/>
            <person name="Takano H."/>
            <person name="Misumi O."/>
            <person name="Terasawa K."/>
            <person name="Matsuzaki M."/>
            <person name="Maruyama S."/>
            <person name="Nishida K."/>
            <person name="Yagisawa F."/>
            <person name="Yoshida Y."/>
            <person name="Fujiwara T."/>
            <person name="Takio S."/>
            <person name="Tamura K."/>
            <person name="Chung S.J."/>
            <person name="Nakamura S."/>
            <person name="Kuroiwa H."/>
            <person name="Tanaka K."/>
            <person name="Sato N."/>
            <person name="Kuroiwa T."/>
        </authorList>
    </citation>
    <scope>NUCLEOTIDE SEQUENCE [LARGE SCALE GENOMIC DNA]</scope>
    <source>
        <strain evidence="17 18">10D</strain>
    </source>
</reference>
<dbReference type="Gene3D" id="3.40.50.80">
    <property type="entry name" value="Nucleotide-binding domain of ferredoxin-NADP reductase (FNR) module"/>
    <property type="match status" value="1"/>
</dbReference>
<evidence type="ECO:0000256" key="2">
    <source>
        <dbReference type="ARBA" id="ARBA00004294"/>
    </source>
</evidence>
<feature type="binding site" evidence="14">
    <location>
        <position position="123"/>
    </location>
    <ligand>
        <name>FAD</name>
        <dbReference type="ChEBI" id="CHEBI:57692"/>
    </ligand>
</feature>
<evidence type="ECO:0000256" key="6">
    <source>
        <dbReference type="ARBA" id="ARBA00022692"/>
    </source>
</evidence>
<proteinExistence type="inferred from homology"/>
<dbReference type="eggNOG" id="KOG0534">
    <property type="taxonomic scope" value="Eukaryota"/>
</dbReference>
<evidence type="ECO:0000256" key="4">
    <source>
        <dbReference type="ARBA" id="ARBA00012011"/>
    </source>
</evidence>
<keyword evidence="13 15" id="KW-0472">Membrane</keyword>
<keyword evidence="18" id="KW-1185">Reference proteome</keyword>
<dbReference type="STRING" id="280699.M1VM09"/>
<reference evidence="17 18" key="1">
    <citation type="journal article" date="2004" name="Nature">
        <title>Genome sequence of the ultrasmall unicellular red alga Cyanidioschyzon merolae 10D.</title>
        <authorList>
            <person name="Matsuzaki M."/>
            <person name="Misumi O."/>
            <person name="Shin-i T."/>
            <person name="Maruyama S."/>
            <person name="Takahara M."/>
            <person name="Miyagishima S."/>
            <person name="Mori T."/>
            <person name="Nishida K."/>
            <person name="Yagisawa F."/>
            <person name="Nishida K."/>
            <person name="Yoshida Y."/>
            <person name="Nishimura Y."/>
            <person name="Nakao S."/>
            <person name="Kobayashi T."/>
            <person name="Momoyama Y."/>
            <person name="Higashiyama T."/>
            <person name="Minoda A."/>
            <person name="Sano M."/>
            <person name="Nomoto H."/>
            <person name="Oishi K."/>
            <person name="Hayashi H."/>
            <person name="Ohta F."/>
            <person name="Nishizaka S."/>
            <person name="Haga S."/>
            <person name="Miura S."/>
            <person name="Morishita T."/>
            <person name="Kabeya Y."/>
            <person name="Terasawa K."/>
            <person name="Suzuki Y."/>
            <person name="Ishii Y."/>
            <person name="Asakawa S."/>
            <person name="Takano H."/>
            <person name="Ohta N."/>
            <person name="Kuroiwa H."/>
            <person name="Tanaka K."/>
            <person name="Shimizu N."/>
            <person name="Sugano S."/>
            <person name="Sato N."/>
            <person name="Nozaki H."/>
            <person name="Ogasawara N."/>
            <person name="Kohara Y."/>
            <person name="Kuroiwa T."/>
        </authorList>
    </citation>
    <scope>NUCLEOTIDE SEQUENCE [LARGE SCALE GENOMIC DNA]</scope>
    <source>
        <strain evidence="17 18">10D</strain>
    </source>
</reference>
<feature type="transmembrane region" description="Helical" evidence="15">
    <location>
        <begin position="15"/>
        <end position="33"/>
    </location>
</feature>
<dbReference type="InterPro" id="IPR017927">
    <property type="entry name" value="FAD-bd_FR_type"/>
</dbReference>
<evidence type="ECO:0000256" key="11">
    <source>
        <dbReference type="ARBA" id="ARBA00023027"/>
    </source>
</evidence>
<dbReference type="InterPro" id="IPR001834">
    <property type="entry name" value="CBR-like"/>
</dbReference>
<keyword evidence="10" id="KW-0560">Oxidoreductase</keyword>
<dbReference type="KEGG" id="cme:CYME_CMS286C"/>
<keyword evidence="7" id="KW-1000">Mitochondrion outer membrane</keyword>
<dbReference type="Pfam" id="PF00970">
    <property type="entry name" value="FAD_binding_6"/>
    <property type="match status" value="1"/>
</dbReference>
<evidence type="ECO:0000256" key="13">
    <source>
        <dbReference type="ARBA" id="ARBA00023136"/>
    </source>
</evidence>
<dbReference type="PANTHER" id="PTHR19370:SF184">
    <property type="entry name" value="NADH-CYTOCHROME B5 REDUCTASE-LIKE"/>
    <property type="match status" value="1"/>
</dbReference>
<keyword evidence="5 14" id="KW-0285">Flavoprotein</keyword>
<name>M1VM09_CYAM1</name>
<dbReference type="OMA" id="CLDPENW"/>
<comment type="cofactor">
    <cofactor evidence="1 14">
        <name>FAD</name>
        <dbReference type="ChEBI" id="CHEBI:57692"/>
    </cofactor>
</comment>
<feature type="domain" description="FAD-binding FR-type" evidence="16">
    <location>
        <begin position="50"/>
        <end position="158"/>
    </location>
</feature>
<gene>
    <name evidence="17" type="ORF">CYME_CMS286C</name>
</gene>
<dbReference type="OrthoDB" id="432685at2759"/>
<evidence type="ECO:0000256" key="8">
    <source>
        <dbReference type="ARBA" id="ARBA00022827"/>
    </source>
</evidence>
<dbReference type="InterPro" id="IPR017938">
    <property type="entry name" value="Riboflavin_synthase-like_b-brl"/>
</dbReference>
<evidence type="ECO:0000256" key="7">
    <source>
        <dbReference type="ARBA" id="ARBA00022787"/>
    </source>
</evidence>
<dbReference type="EC" id="1.6.2.2" evidence="4"/>
<feature type="binding site" evidence="14">
    <location>
        <position position="106"/>
    </location>
    <ligand>
        <name>FAD</name>
        <dbReference type="ChEBI" id="CHEBI:57692"/>
    </ligand>
</feature>
<feature type="binding site" evidence="14">
    <location>
        <position position="131"/>
    </location>
    <ligand>
        <name>FAD</name>
        <dbReference type="ChEBI" id="CHEBI:57692"/>
    </ligand>
</feature>
<dbReference type="GO" id="GO:0005741">
    <property type="term" value="C:mitochondrial outer membrane"/>
    <property type="evidence" value="ECO:0007669"/>
    <property type="project" value="UniProtKB-SubCell"/>
</dbReference>